<dbReference type="PANTHER" id="PTHR10005:SF7">
    <property type="entry name" value="SKI FAMILY TRANSCRIPTIONAL COREPRESSOR 2"/>
    <property type="match status" value="1"/>
</dbReference>
<dbReference type="Pfam" id="PF02437">
    <property type="entry name" value="Ski_Sno_DHD"/>
    <property type="match status" value="1"/>
</dbReference>
<dbReference type="GO" id="GO:0030514">
    <property type="term" value="P:negative regulation of BMP signaling pathway"/>
    <property type="evidence" value="ECO:0007669"/>
    <property type="project" value="TreeGrafter"/>
</dbReference>
<comment type="subcellular location">
    <subcellularLocation>
        <location evidence="2">Nucleus</location>
    </subcellularLocation>
</comment>
<evidence type="ECO:0000256" key="12">
    <source>
        <dbReference type="SAM" id="MobiDB-lite"/>
    </source>
</evidence>
<dbReference type="GO" id="GO:0005634">
    <property type="term" value="C:nucleus"/>
    <property type="evidence" value="ECO:0007669"/>
    <property type="project" value="UniProtKB-SubCell"/>
</dbReference>
<dbReference type="GO" id="GO:0000978">
    <property type="term" value="F:RNA polymerase II cis-regulatory region sequence-specific DNA binding"/>
    <property type="evidence" value="ECO:0007669"/>
    <property type="project" value="TreeGrafter"/>
</dbReference>
<dbReference type="Pfam" id="PF08782">
    <property type="entry name" value="c-SKI_SMAD_bind"/>
    <property type="match status" value="1"/>
</dbReference>
<dbReference type="SUPFAM" id="SSF56784">
    <property type="entry name" value="HAD-like"/>
    <property type="match status" value="1"/>
</dbReference>
<dbReference type="InterPro" id="IPR014890">
    <property type="entry name" value="c-SKI_SMAD4-bd_dom"/>
</dbReference>
<dbReference type="GO" id="GO:0046332">
    <property type="term" value="F:SMAD binding"/>
    <property type="evidence" value="ECO:0007669"/>
    <property type="project" value="InterPro"/>
</dbReference>
<evidence type="ECO:0000256" key="5">
    <source>
        <dbReference type="ARBA" id="ARBA00022491"/>
    </source>
</evidence>
<feature type="region of interest" description="Disordered" evidence="12">
    <location>
        <begin position="1"/>
        <end position="54"/>
    </location>
</feature>
<dbReference type="GO" id="GO:0000981">
    <property type="term" value="F:DNA-binding transcription factor activity, RNA polymerase II-specific"/>
    <property type="evidence" value="ECO:0007669"/>
    <property type="project" value="TreeGrafter"/>
</dbReference>
<dbReference type="SUPFAM" id="SSF46955">
    <property type="entry name" value="Putative DNA-binding domain"/>
    <property type="match status" value="1"/>
</dbReference>
<evidence type="ECO:0000256" key="2">
    <source>
        <dbReference type="ARBA" id="ARBA00004123"/>
    </source>
</evidence>
<dbReference type="CDD" id="cd07509">
    <property type="entry name" value="HAD_PPase"/>
    <property type="match status" value="1"/>
</dbReference>
<comment type="similarity">
    <text evidence="4">Belongs to the SKI family.</text>
</comment>
<keyword evidence="9" id="KW-0804">Transcription</keyword>
<dbReference type="SFLD" id="SFLDG01139">
    <property type="entry name" value="C2.A:_Pyridoxal_Phosphate_Phos"/>
    <property type="match status" value="1"/>
</dbReference>
<evidence type="ECO:0000313" key="14">
    <source>
        <dbReference type="EMBL" id="GLD55134.1"/>
    </source>
</evidence>
<evidence type="ECO:0000256" key="9">
    <source>
        <dbReference type="ARBA" id="ARBA00023163"/>
    </source>
</evidence>
<comment type="caution">
    <text evidence="14">The sequence shown here is derived from an EMBL/GenBank/DDBJ whole genome shotgun (WGS) entry which is preliminary data.</text>
</comment>
<keyword evidence="8" id="KW-0805">Transcription regulation</keyword>
<feature type="compositionally biased region" description="Polar residues" evidence="12">
    <location>
        <begin position="580"/>
        <end position="592"/>
    </location>
</feature>
<dbReference type="InterPro" id="IPR009061">
    <property type="entry name" value="DNA-bd_dom_put_sf"/>
</dbReference>
<evidence type="ECO:0000256" key="3">
    <source>
        <dbReference type="ARBA" id="ARBA00007958"/>
    </source>
</evidence>
<feature type="compositionally biased region" description="Low complexity" evidence="12">
    <location>
        <begin position="37"/>
        <end position="53"/>
    </location>
</feature>
<dbReference type="EMBL" id="BRZM01000021">
    <property type="protein sequence ID" value="GLD55134.1"/>
    <property type="molecule type" value="Genomic_DNA"/>
</dbReference>
<dbReference type="GO" id="GO:0005667">
    <property type="term" value="C:transcription regulator complex"/>
    <property type="evidence" value="ECO:0007669"/>
    <property type="project" value="TreeGrafter"/>
</dbReference>
<dbReference type="InterPro" id="IPR036412">
    <property type="entry name" value="HAD-like_sf"/>
</dbReference>
<dbReference type="InterPro" id="IPR013880">
    <property type="entry name" value="Yos1"/>
</dbReference>
<evidence type="ECO:0000256" key="10">
    <source>
        <dbReference type="ARBA" id="ARBA00023242"/>
    </source>
</evidence>
<dbReference type="NCBIfam" id="TIGR01458">
    <property type="entry name" value="HAD-SF-IIA-hyp3"/>
    <property type="match status" value="1"/>
</dbReference>
<dbReference type="SMART" id="SM01046">
    <property type="entry name" value="c-SKI_SMAD_bind"/>
    <property type="match status" value="1"/>
</dbReference>
<feature type="compositionally biased region" description="Polar residues" evidence="12">
    <location>
        <begin position="674"/>
        <end position="697"/>
    </location>
</feature>
<dbReference type="Gene3D" id="3.10.390.10">
    <property type="entry name" value="SAND domain-like"/>
    <property type="match status" value="1"/>
</dbReference>
<feature type="compositionally biased region" description="Polar residues" evidence="12">
    <location>
        <begin position="1"/>
        <end position="20"/>
    </location>
</feature>
<dbReference type="Pfam" id="PF13344">
    <property type="entry name" value="Hydrolase_6"/>
    <property type="match status" value="1"/>
</dbReference>
<dbReference type="FunFam" id="3.10.260.20:FF:000003">
    <property type="entry name" value="SKI family transcriptional corepressor 1 homolog-B-like"/>
    <property type="match status" value="1"/>
</dbReference>
<dbReference type="FunFam" id="3.40.50.1000:FF:000060">
    <property type="entry name" value="Haloacid dehalogenase-like hydrolase domain-containing protein 2"/>
    <property type="match status" value="1"/>
</dbReference>
<dbReference type="InterPro" id="IPR037000">
    <property type="entry name" value="Ski_DNA-bd_sf"/>
</dbReference>
<keyword evidence="5" id="KW-0678">Repressor</keyword>
<dbReference type="InterPro" id="IPR003380">
    <property type="entry name" value="SKI/SNO/DAC"/>
</dbReference>
<dbReference type="InterPro" id="IPR023216">
    <property type="entry name" value="Tscrpt_reg_SKI_SnoN"/>
</dbReference>
<evidence type="ECO:0000256" key="8">
    <source>
        <dbReference type="ARBA" id="ARBA00023015"/>
    </source>
</evidence>
<feature type="compositionally biased region" description="Acidic residues" evidence="12">
    <location>
        <begin position="550"/>
        <end position="579"/>
    </location>
</feature>
<dbReference type="InterPro" id="IPR023214">
    <property type="entry name" value="HAD_sf"/>
</dbReference>
<keyword evidence="7" id="KW-0460">Magnesium</keyword>
<dbReference type="GO" id="GO:0016791">
    <property type="term" value="F:phosphatase activity"/>
    <property type="evidence" value="ECO:0007669"/>
    <property type="project" value="InterPro"/>
</dbReference>
<dbReference type="Gene3D" id="3.10.260.20">
    <property type="entry name" value="Ski"/>
    <property type="match status" value="1"/>
</dbReference>
<dbReference type="Gene3D" id="3.40.50.1000">
    <property type="entry name" value="HAD superfamily/HAD-like"/>
    <property type="match status" value="2"/>
</dbReference>
<feature type="domain" description="c-SKI SMAD4-binding" evidence="13">
    <location>
        <begin position="161"/>
        <end position="253"/>
    </location>
</feature>
<dbReference type="NCBIfam" id="TIGR01460">
    <property type="entry name" value="HAD-SF-IIA"/>
    <property type="match status" value="1"/>
</dbReference>
<name>A0AAD3MJW2_LATJO</name>
<dbReference type="FunFam" id="3.10.390.10:FF:000001">
    <property type="entry name" value="SKI family transcriptional corepressor 1"/>
    <property type="match status" value="1"/>
</dbReference>
<dbReference type="GO" id="GO:0046872">
    <property type="term" value="F:metal ion binding"/>
    <property type="evidence" value="ECO:0007669"/>
    <property type="project" value="UniProtKB-KW"/>
</dbReference>
<evidence type="ECO:0000256" key="6">
    <source>
        <dbReference type="ARBA" id="ARBA00022723"/>
    </source>
</evidence>
<evidence type="ECO:0000259" key="13">
    <source>
        <dbReference type="SMART" id="SM01046"/>
    </source>
</evidence>
<keyword evidence="6" id="KW-0479">Metal-binding</keyword>
<evidence type="ECO:0000256" key="1">
    <source>
        <dbReference type="ARBA" id="ARBA00001946"/>
    </source>
</evidence>
<dbReference type="InterPro" id="IPR006357">
    <property type="entry name" value="HAD-SF_hydro_IIA"/>
</dbReference>
<keyword evidence="15" id="KW-1185">Reference proteome</keyword>
<dbReference type="PANTHER" id="PTHR10005">
    <property type="entry name" value="SKI ONCOGENE-RELATED"/>
    <property type="match status" value="1"/>
</dbReference>
<dbReference type="InterPro" id="IPR010919">
    <property type="entry name" value="SAND-like_dom_sf"/>
</dbReference>
<evidence type="ECO:0000256" key="7">
    <source>
        <dbReference type="ARBA" id="ARBA00022842"/>
    </source>
</evidence>
<feature type="region of interest" description="Disordered" evidence="12">
    <location>
        <begin position="296"/>
        <end position="317"/>
    </location>
</feature>
<dbReference type="Pfam" id="PF08571">
    <property type="entry name" value="Yos1"/>
    <property type="match status" value="1"/>
</dbReference>
<sequence>MDKAHLSSSNDIIMTSSTGPYQPEPLTPPRPTHHHSSSSSLSSPSPSSSSSPLKPNQVGQVILYGVPIVSLVIDNIERLCLAQISNTLLKNYSYNEIHNRRVALGITCVQCTPVQLEILRRAGAMPISSRRCGMITKREAERLCKSFLGENSPPKLPDNFAFDVTHECAWGCRGNFIPARYNSSRAKCIKCSFCNMYFSPNKFIFHSHRTPDAKYTQPDAANFNSWRRHLKLTDKHPPDELVYAWEDVKAMFNGGSRKRALPSTAQCSSMGPMKTIPGSVVPHMMGPDLGAQKRARFEDEDDLDGGSLSPRKTPRSYPVIPVPSKGFGMLQKFPPTSLFPSPYPFPAFGLCQQKKEDSDVSAGQKGAGLSGLLWPGRKDTFYPPFCMFWPPRAAGGIPVPTYLQPQPSALSSLADNPSLRQAFLDLSDPSEPGAVAGNGNSVSVTMASGSGTATQRSGLFDPDCTTVTPDLRPVTSEGWLKLLDTPTLQTRKPSYGSAFRPVIKDAESIAKLHSNSGATDEDFGVVVPGSDRHQRLSPTSSCSYGSESGGDGEAEGGESEEEGEVDVESSKQEDEEEEGSFTSRQPQTQSNLYLPPLSDSTGEERGKERGSGVVYPSTSPPSSSDPIQQESPSLPASPPASLPLSSSNPPHREDPAYKNIHKNRDEGLPAYATKDNSSISDENKEQNSFFAPESETTAPDYWRESSGDQNQGAASPVPLKKDVENMEKEELQKVLLEQIDFRRRLEQEFHALKGTSPFPVFRREHGGCSLRGAVLLLHDLRRSFTASASLGVVDEEEEVASMAFTLYTLIQTAILCTNAIAVLHEERFLSKIGWGVDQGVGGFGDDPGVKAQVLNLIRSVRTVMRVPLIIVNSACIVLLLLFEEENANRKQEGQLLLREVCSMAGRRALKAVLIDLSGTLHIEDTAVPGAQEALNRLRQASVAVKFVTNTTKESKRNLLERLQRLNFNVQEKEIFTSLSAARSLLEQKQHRPLLLVEDSALEDFTGIDTSEPNAVVIGLAPDHFNYQALNKAFRMILDGAPLIAIHKARYYKRKDGLALGPGPFVTGLEYATDCKATVVGKPEKTFFTQALSDLGCSPSEAVMIGDDARDDVGGAQNAGMLGILVKTGKYREGDENKINPPPHLTCDSFPDAVEHILKNLL</sequence>
<evidence type="ECO:0000256" key="11">
    <source>
        <dbReference type="ARBA" id="ARBA00039666"/>
    </source>
</evidence>
<feature type="compositionally biased region" description="Basic and acidic residues" evidence="12">
    <location>
        <begin position="650"/>
        <end position="667"/>
    </location>
</feature>
<feature type="region of interest" description="Disordered" evidence="12">
    <location>
        <begin position="513"/>
        <end position="720"/>
    </location>
</feature>
<evidence type="ECO:0000313" key="15">
    <source>
        <dbReference type="Proteomes" id="UP001279410"/>
    </source>
</evidence>
<keyword evidence="10" id="KW-0539">Nucleus</keyword>
<dbReference type="Pfam" id="PF13242">
    <property type="entry name" value="Hydrolase_like"/>
    <property type="match status" value="1"/>
</dbReference>
<gene>
    <name evidence="14" type="ORF">AKAME5_000766200</name>
</gene>
<comment type="similarity">
    <text evidence="3">Belongs to the HAD-like hydrolase superfamily.</text>
</comment>
<dbReference type="SFLD" id="SFLDS00003">
    <property type="entry name" value="Haloacid_Dehalogenase"/>
    <property type="match status" value="1"/>
</dbReference>
<protein>
    <recommendedName>
        <fullName evidence="11">Haloacid dehalogenase-like hydrolase domain-containing protein 2</fullName>
    </recommendedName>
</protein>
<dbReference type="SUPFAM" id="SSF63763">
    <property type="entry name" value="SAND domain-like"/>
    <property type="match status" value="1"/>
</dbReference>
<dbReference type="CDD" id="cd21080">
    <property type="entry name" value="DHD_Skor"/>
    <property type="match status" value="1"/>
</dbReference>
<dbReference type="GO" id="GO:0000122">
    <property type="term" value="P:negative regulation of transcription by RNA polymerase II"/>
    <property type="evidence" value="ECO:0007669"/>
    <property type="project" value="TreeGrafter"/>
</dbReference>
<comment type="cofactor">
    <cofactor evidence="1">
        <name>Mg(2+)</name>
        <dbReference type="ChEBI" id="CHEBI:18420"/>
    </cofactor>
</comment>
<dbReference type="GO" id="GO:0005737">
    <property type="term" value="C:cytoplasm"/>
    <property type="evidence" value="ECO:0007669"/>
    <property type="project" value="TreeGrafter"/>
</dbReference>
<dbReference type="Proteomes" id="UP001279410">
    <property type="component" value="Unassembled WGS sequence"/>
</dbReference>
<organism evidence="14 15">
    <name type="scientific">Lates japonicus</name>
    <name type="common">Japanese lates</name>
    <dbReference type="NCBI Taxonomy" id="270547"/>
    <lineage>
        <taxon>Eukaryota</taxon>
        <taxon>Metazoa</taxon>
        <taxon>Chordata</taxon>
        <taxon>Craniata</taxon>
        <taxon>Vertebrata</taxon>
        <taxon>Euteleostomi</taxon>
        <taxon>Actinopterygii</taxon>
        <taxon>Neopterygii</taxon>
        <taxon>Teleostei</taxon>
        <taxon>Neoteleostei</taxon>
        <taxon>Acanthomorphata</taxon>
        <taxon>Carangaria</taxon>
        <taxon>Carangaria incertae sedis</taxon>
        <taxon>Centropomidae</taxon>
        <taxon>Lates</taxon>
    </lineage>
</organism>
<evidence type="ECO:0000256" key="4">
    <source>
        <dbReference type="ARBA" id="ARBA00009513"/>
    </source>
</evidence>
<dbReference type="AlphaFoldDB" id="A0AAD3MJW2"/>
<proteinExistence type="inferred from homology"/>
<dbReference type="InterPro" id="IPR006355">
    <property type="entry name" value="LHPP/HDHD2"/>
</dbReference>
<feature type="compositionally biased region" description="Low complexity" evidence="12">
    <location>
        <begin position="616"/>
        <end position="634"/>
    </location>
</feature>
<accession>A0AAD3MJW2</accession>
<reference evidence="14" key="1">
    <citation type="submission" date="2022-08" db="EMBL/GenBank/DDBJ databases">
        <title>Genome sequencing of akame (Lates japonicus).</title>
        <authorList>
            <person name="Hashiguchi Y."/>
            <person name="Takahashi H."/>
        </authorList>
    </citation>
    <scope>NUCLEOTIDE SEQUENCE</scope>
    <source>
        <strain evidence="14">Kochi</strain>
    </source>
</reference>